<evidence type="ECO:0000256" key="1">
    <source>
        <dbReference type="ARBA" id="ARBA00008635"/>
    </source>
</evidence>
<proteinExistence type="inferred from homology"/>
<accession>A0A916ZCH2</accession>
<comment type="similarity">
    <text evidence="1">Belongs to the DinB family.</text>
</comment>
<dbReference type="AlphaFoldDB" id="A0A916ZCH2"/>
<dbReference type="GO" id="GO:0046872">
    <property type="term" value="F:metal ion binding"/>
    <property type="evidence" value="ECO:0007669"/>
    <property type="project" value="UniProtKB-KW"/>
</dbReference>
<dbReference type="PANTHER" id="PTHR37302">
    <property type="entry name" value="SLR1116 PROTEIN"/>
    <property type="match status" value="1"/>
</dbReference>
<dbReference type="SUPFAM" id="SSF109854">
    <property type="entry name" value="DinB/YfiT-like putative metalloenzymes"/>
    <property type="match status" value="1"/>
</dbReference>
<sequence length="175" mass="19579">MSPHSIYAMLAAYNGWANDRLYDAAERLTHEEFIEDRGLFFRSMMGTLNHLLATDRIWLRRLRGEGEAPDRLDAVLFPEIEPLRAARLAEDRRLVAYVAGLDAARLAATITYSPLTKPGRIEQPVAAVLAHLFNHQTHHRGQAHALLTGFGRDAPSLDLVLFQRESGLGIGDQPE</sequence>
<dbReference type="Gene3D" id="1.20.120.450">
    <property type="entry name" value="dinb family like domain"/>
    <property type="match status" value="1"/>
</dbReference>
<gene>
    <name evidence="4" type="ORF">GCM10011390_00380</name>
</gene>
<reference evidence="4" key="2">
    <citation type="submission" date="2020-09" db="EMBL/GenBank/DDBJ databases">
        <authorList>
            <person name="Sun Q."/>
            <person name="Zhou Y."/>
        </authorList>
    </citation>
    <scope>NUCLEOTIDE SEQUENCE</scope>
    <source>
        <strain evidence="4">CGMCC 1.15367</strain>
    </source>
</reference>
<evidence type="ECO:0000313" key="4">
    <source>
        <dbReference type="EMBL" id="GGD85746.1"/>
    </source>
</evidence>
<organism evidence="4 5">
    <name type="scientific">Aureimonas endophytica</name>
    <dbReference type="NCBI Taxonomy" id="2027858"/>
    <lineage>
        <taxon>Bacteria</taxon>
        <taxon>Pseudomonadati</taxon>
        <taxon>Pseudomonadota</taxon>
        <taxon>Alphaproteobacteria</taxon>
        <taxon>Hyphomicrobiales</taxon>
        <taxon>Aurantimonadaceae</taxon>
        <taxon>Aureimonas</taxon>
    </lineage>
</organism>
<protein>
    <submittedName>
        <fullName evidence="4">Damage-inducible protein DinB</fullName>
    </submittedName>
</protein>
<evidence type="ECO:0000256" key="3">
    <source>
        <dbReference type="PIRSR" id="PIRSR607837-1"/>
    </source>
</evidence>
<dbReference type="InterPro" id="IPR007837">
    <property type="entry name" value="DinB"/>
</dbReference>
<keyword evidence="2 3" id="KW-0479">Metal-binding</keyword>
<dbReference type="Pfam" id="PF05163">
    <property type="entry name" value="DinB"/>
    <property type="match status" value="1"/>
</dbReference>
<feature type="binding site" evidence="3">
    <location>
        <position position="139"/>
    </location>
    <ligand>
        <name>a divalent metal cation</name>
        <dbReference type="ChEBI" id="CHEBI:60240"/>
    </ligand>
</feature>
<dbReference type="Proteomes" id="UP000644699">
    <property type="component" value="Unassembled WGS sequence"/>
</dbReference>
<feature type="binding site" evidence="3">
    <location>
        <position position="135"/>
    </location>
    <ligand>
        <name>a divalent metal cation</name>
        <dbReference type="ChEBI" id="CHEBI:60240"/>
    </ligand>
</feature>
<dbReference type="PANTHER" id="PTHR37302:SF3">
    <property type="entry name" value="DAMAGE-INDUCIBLE PROTEIN DINB"/>
    <property type="match status" value="1"/>
</dbReference>
<name>A0A916ZCH2_9HYPH</name>
<evidence type="ECO:0000256" key="2">
    <source>
        <dbReference type="ARBA" id="ARBA00022723"/>
    </source>
</evidence>
<dbReference type="EMBL" id="BMIQ01000001">
    <property type="protein sequence ID" value="GGD85746.1"/>
    <property type="molecule type" value="Genomic_DNA"/>
</dbReference>
<dbReference type="RefSeq" id="WP_188906227.1">
    <property type="nucleotide sequence ID" value="NZ_BMIQ01000001.1"/>
</dbReference>
<evidence type="ECO:0000313" key="5">
    <source>
        <dbReference type="Proteomes" id="UP000644699"/>
    </source>
</evidence>
<feature type="binding site" evidence="3">
    <location>
        <position position="50"/>
    </location>
    <ligand>
        <name>a divalent metal cation</name>
        <dbReference type="ChEBI" id="CHEBI:60240"/>
    </ligand>
</feature>
<comment type="caution">
    <text evidence="4">The sequence shown here is derived from an EMBL/GenBank/DDBJ whole genome shotgun (WGS) entry which is preliminary data.</text>
</comment>
<keyword evidence="5" id="KW-1185">Reference proteome</keyword>
<dbReference type="InterPro" id="IPR034660">
    <property type="entry name" value="DinB/YfiT-like"/>
</dbReference>
<reference evidence="4" key="1">
    <citation type="journal article" date="2014" name="Int. J. Syst. Evol. Microbiol.">
        <title>Complete genome sequence of Corynebacterium casei LMG S-19264T (=DSM 44701T), isolated from a smear-ripened cheese.</title>
        <authorList>
            <consortium name="US DOE Joint Genome Institute (JGI-PGF)"/>
            <person name="Walter F."/>
            <person name="Albersmeier A."/>
            <person name="Kalinowski J."/>
            <person name="Ruckert C."/>
        </authorList>
    </citation>
    <scope>NUCLEOTIDE SEQUENCE</scope>
    <source>
        <strain evidence="4">CGMCC 1.15367</strain>
    </source>
</reference>